<keyword evidence="3 6" id="KW-0479">Metal-binding</keyword>
<proteinExistence type="predicted"/>
<accession>A0A1I0QNJ9</accession>
<evidence type="ECO:0000256" key="8">
    <source>
        <dbReference type="SAM" id="SignalP"/>
    </source>
</evidence>
<evidence type="ECO:0000256" key="1">
    <source>
        <dbReference type="ARBA" id="ARBA00022448"/>
    </source>
</evidence>
<dbReference type="GO" id="GO:0020037">
    <property type="term" value="F:heme binding"/>
    <property type="evidence" value="ECO:0007669"/>
    <property type="project" value="InterPro"/>
</dbReference>
<dbReference type="STRING" id="1173584.SAMN05444851_2713"/>
<dbReference type="Gene3D" id="1.10.760.10">
    <property type="entry name" value="Cytochrome c-like domain"/>
    <property type="match status" value="1"/>
</dbReference>
<dbReference type="GO" id="GO:0009055">
    <property type="term" value="F:electron transfer activity"/>
    <property type="evidence" value="ECO:0007669"/>
    <property type="project" value="InterPro"/>
</dbReference>
<reference evidence="10 11" key="1">
    <citation type="submission" date="2016-10" db="EMBL/GenBank/DDBJ databases">
        <authorList>
            <person name="de Groot N.N."/>
        </authorList>
    </citation>
    <scope>NUCLEOTIDE SEQUENCE [LARGE SCALE GENOMIC DNA]</scope>
    <source>
        <strain evidence="10 11">DSM 29439</strain>
    </source>
</reference>
<evidence type="ECO:0000256" key="4">
    <source>
        <dbReference type="ARBA" id="ARBA00022982"/>
    </source>
</evidence>
<evidence type="ECO:0000259" key="9">
    <source>
        <dbReference type="PROSITE" id="PS51007"/>
    </source>
</evidence>
<keyword evidence="2 6" id="KW-0349">Heme</keyword>
<feature type="domain" description="Cytochrome c" evidence="9">
    <location>
        <begin position="22"/>
        <end position="135"/>
    </location>
</feature>
<evidence type="ECO:0000313" key="10">
    <source>
        <dbReference type="EMBL" id="SEW28638.1"/>
    </source>
</evidence>
<feature type="signal peptide" evidence="8">
    <location>
        <begin position="1"/>
        <end position="20"/>
    </location>
</feature>
<dbReference type="InterPro" id="IPR002327">
    <property type="entry name" value="Cyt_c_1A/1B"/>
</dbReference>
<dbReference type="OrthoDB" id="9805828at2"/>
<dbReference type="RefSeq" id="WP_091431312.1">
    <property type="nucleotide sequence ID" value="NZ_FOJB01000001.1"/>
</dbReference>
<feature type="chain" id="PRO_5011503636" evidence="8">
    <location>
        <begin position="21"/>
        <end position="163"/>
    </location>
</feature>
<evidence type="ECO:0000256" key="7">
    <source>
        <dbReference type="SAM" id="MobiDB-lite"/>
    </source>
</evidence>
<dbReference type="InterPro" id="IPR009056">
    <property type="entry name" value="Cyt_c-like_dom"/>
</dbReference>
<keyword evidence="5 6" id="KW-0408">Iron</keyword>
<feature type="compositionally biased region" description="Acidic residues" evidence="7">
    <location>
        <begin position="138"/>
        <end position="156"/>
    </location>
</feature>
<dbReference type="Proteomes" id="UP000199650">
    <property type="component" value="Unassembled WGS sequence"/>
</dbReference>
<dbReference type="EMBL" id="FOJB01000001">
    <property type="protein sequence ID" value="SEW28638.1"/>
    <property type="molecule type" value="Genomic_DNA"/>
</dbReference>
<sequence>MKTILSSAAMILALSGTAFAEGDVAAGEKDFKKCKSCHTIADENGEALFKGGKTGPNLYGVVGRQAGAYEDFKYGDSIVAAGEAGLVWTEETLVEYIKDPKGFLKEYTGDSAAKSKMTFKWGKPEDIVAFLATFSSEMSDDGEAAEDEASEDEATESDSTATN</sequence>
<evidence type="ECO:0000256" key="2">
    <source>
        <dbReference type="ARBA" id="ARBA00022617"/>
    </source>
</evidence>
<dbReference type="AlphaFoldDB" id="A0A1I0QNJ9"/>
<evidence type="ECO:0000256" key="5">
    <source>
        <dbReference type="ARBA" id="ARBA00023004"/>
    </source>
</evidence>
<dbReference type="InterPro" id="IPR036909">
    <property type="entry name" value="Cyt_c-like_dom_sf"/>
</dbReference>
<keyword evidence="4" id="KW-0249">Electron transport</keyword>
<dbReference type="SUPFAM" id="SSF46626">
    <property type="entry name" value="Cytochrome c"/>
    <property type="match status" value="1"/>
</dbReference>
<evidence type="ECO:0000256" key="6">
    <source>
        <dbReference type="PROSITE-ProRule" id="PRU00433"/>
    </source>
</evidence>
<dbReference type="PANTHER" id="PTHR11961">
    <property type="entry name" value="CYTOCHROME C"/>
    <property type="match status" value="1"/>
</dbReference>
<protein>
    <submittedName>
        <fullName evidence="10">Cytochrome c</fullName>
    </submittedName>
</protein>
<gene>
    <name evidence="10" type="ORF">SAMN05444851_2713</name>
</gene>
<evidence type="ECO:0000256" key="3">
    <source>
        <dbReference type="ARBA" id="ARBA00022723"/>
    </source>
</evidence>
<keyword evidence="8" id="KW-0732">Signal</keyword>
<keyword evidence="1" id="KW-0813">Transport</keyword>
<name>A0A1I0QNJ9_9RHOB</name>
<dbReference type="PROSITE" id="PS51007">
    <property type="entry name" value="CYTC"/>
    <property type="match status" value="1"/>
</dbReference>
<dbReference type="GO" id="GO:0046872">
    <property type="term" value="F:metal ion binding"/>
    <property type="evidence" value="ECO:0007669"/>
    <property type="project" value="UniProtKB-KW"/>
</dbReference>
<evidence type="ECO:0000313" key="11">
    <source>
        <dbReference type="Proteomes" id="UP000199650"/>
    </source>
</evidence>
<keyword evidence="11" id="KW-1185">Reference proteome</keyword>
<feature type="region of interest" description="Disordered" evidence="7">
    <location>
        <begin position="138"/>
        <end position="163"/>
    </location>
</feature>
<organism evidence="10 11">
    <name type="scientific">Aliiroseovarius sediminilitoris</name>
    <dbReference type="NCBI Taxonomy" id="1173584"/>
    <lineage>
        <taxon>Bacteria</taxon>
        <taxon>Pseudomonadati</taxon>
        <taxon>Pseudomonadota</taxon>
        <taxon>Alphaproteobacteria</taxon>
        <taxon>Rhodobacterales</taxon>
        <taxon>Paracoccaceae</taxon>
        <taxon>Aliiroseovarius</taxon>
    </lineage>
</organism>